<dbReference type="EMBL" id="AP021876">
    <property type="protein sequence ID" value="BBO80915.1"/>
    <property type="molecule type" value="Genomic_DNA"/>
</dbReference>
<dbReference type="AlphaFoldDB" id="A0A5K7ZLC3"/>
<organism evidence="1 3">
    <name type="scientific">Desulfosarcina ovata subsp. sediminis</name>
    <dbReference type="NCBI Taxonomy" id="885957"/>
    <lineage>
        <taxon>Bacteria</taxon>
        <taxon>Pseudomonadati</taxon>
        <taxon>Thermodesulfobacteriota</taxon>
        <taxon>Desulfobacteria</taxon>
        <taxon>Desulfobacterales</taxon>
        <taxon>Desulfosarcinaceae</taxon>
        <taxon>Desulfosarcina</taxon>
    </lineage>
</organism>
<evidence type="ECO:0000313" key="2">
    <source>
        <dbReference type="EMBL" id="BBO80915.1"/>
    </source>
</evidence>
<dbReference type="KEGG" id="dov:DSCO28_13730"/>
<proteinExistence type="predicted"/>
<dbReference type="RefSeq" id="WP_155321655.1">
    <property type="nucleotide sequence ID" value="NZ_AP021876.1"/>
</dbReference>
<dbReference type="Proteomes" id="UP000425960">
    <property type="component" value="Chromosome"/>
</dbReference>
<sequence length="117" mass="13427">MINSTGKDFENPYAHVVEWINRHEGTGSANGLAKLILSLWSEDAAFSLRECISSFDDTRLAWAEEMTMHFFRFRFDRFLEDAAKKVALICPHLIEKGLAGSRAKCDWERSQTTIEQN</sequence>
<gene>
    <name evidence="1" type="ORF">DSCO28_13730</name>
    <name evidence="2" type="ORF">DSCO28_14810</name>
</gene>
<name>A0A5K7ZLC3_9BACT</name>
<accession>A0A5K7ZLC3</accession>
<evidence type="ECO:0000313" key="3">
    <source>
        <dbReference type="Proteomes" id="UP000425960"/>
    </source>
</evidence>
<reference evidence="1 3" key="1">
    <citation type="submission" date="2019-11" db="EMBL/GenBank/DDBJ databases">
        <title>Comparative genomics of hydrocarbon-degrading Desulfosarcina strains.</title>
        <authorList>
            <person name="Watanabe M."/>
            <person name="Kojima H."/>
            <person name="Fukui M."/>
        </authorList>
    </citation>
    <scope>NUCLEOTIDE SEQUENCE [LARGE SCALE GENOMIC DNA]</scope>
    <source>
        <strain evidence="1 3">28bB2T</strain>
    </source>
</reference>
<dbReference type="EMBL" id="AP021876">
    <property type="protein sequence ID" value="BBO80807.1"/>
    <property type="molecule type" value="Genomic_DNA"/>
</dbReference>
<protein>
    <submittedName>
        <fullName evidence="1">Uncharacterized protein</fullName>
    </submittedName>
</protein>
<evidence type="ECO:0000313" key="1">
    <source>
        <dbReference type="EMBL" id="BBO80807.1"/>
    </source>
</evidence>
<dbReference type="KEGG" id="dov:DSCO28_14810"/>